<evidence type="ECO:0000256" key="8">
    <source>
        <dbReference type="ARBA" id="ARBA00060041"/>
    </source>
</evidence>
<feature type="transmembrane region" description="Helical" evidence="10">
    <location>
        <begin position="386"/>
        <end position="405"/>
    </location>
</feature>
<evidence type="ECO:0000256" key="7">
    <source>
        <dbReference type="ARBA" id="ARBA00023136"/>
    </source>
</evidence>
<gene>
    <name evidence="11" type="ORF">NYR54_18665</name>
</gene>
<keyword evidence="6 10" id="KW-1133">Transmembrane helix</keyword>
<reference evidence="11" key="1">
    <citation type="submission" date="2022-08" db="EMBL/GenBank/DDBJ databases">
        <title>Chelativorans sichuanense sp. nov., a paraffin oil-degrading bacterium isolated from a mixture of oil-based drill cuttings and paddy soil.</title>
        <authorList>
            <person name="Yu J."/>
            <person name="Liu H."/>
            <person name="Chen Q."/>
        </authorList>
    </citation>
    <scope>NUCLEOTIDE SEQUENCE</scope>
    <source>
        <strain evidence="11">SCAU 2101</strain>
    </source>
</reference>
<keyword evidence="4" id="KW-0133">Cell shape</keyword>
<dbReference type="InterPro" id="IPR004268">
    <property type="entry name" value="MurJ"/>
</dbReference>
<evidence type="ECO:0000256" key="10">
    <source>
        <dbReference type="SAM" id="Phobius"/>
    </source>
</evidence>
<dbReference type="RefSeq" id="WP_261517217.1">
    <property type="nucleotide sequence ID" value="NZ_JAODNV010000035.1"/>
</dbReference>
<feature type="transmembrane region" description="Helical" evidence="10">
    <location>
        <begin position="96"/>
        <end position="119"/>
    </location>
</feature>
<feature type="transmembrane region" description="Helical" evidence="10">
    <location>
        <begin position="12"/>
        <end position="31"/>
    </location>
</feature>
<feature type="transmembrane region" description="Helical" evidence="10">
    <location>
        <begin position="411"/>
        <end position="432"/>
    </location>
</feature>
<comment type="caution">
    <text evidence="11">The sequence shown here is derived from an EMBL/GenBank/DDBJ whole genome shotgun (WGS) entry which is preliminary data.</text>
</comment>
<name>A0A9X3BAN0_9HYPH</name>
<feature type="transmembrane region" description="Helical" evidence="10">
    <location>
        <begin position="312"/>
        <end position="336"/>
    </location>
</feature>
<evidence type="ECO:0000256" key="2">
    <source>
        <dbReference type="ARBA" id="ARBA00022475"/>
    </source>
</evidence>
<evidence type="ECO:0000256" key="6">
    <source>
        <dbReference type="ARBA" id="ARBA00022989"/>
    </source>
</evidence>
<sequence length="445" mass="47948">MKLIARLHANHKLIASGMVTVGALVLAAKVIGAAKEVAVAWRYGVSGVVDAYLLALAITTWLPVILSSVSLVVFVPRLAGLEGQEREKYISQLNGLYLALAVFSTILTYFAGPPIAGWIAGGLDAKTIALARSAVMWLSPTAGFIMVTGYLALRLQSRRKFAYTFFEATPSALILLFVLLLASTAAIEPLLWGTVAGFGLQMLILMSLTQKADKSLAGITLPDFRSPAWQAAGAALGVMLINQLLSGLSTPIDRFSAASMGDNVISTLGYADRIIALATSLGATVVARATLPVFSIGVINKKYEDIARQARIWSFIMFLLGIFASLIIWNASNIIVKLLFERGAFHAQDTDRVSSVLRVACLYLPFYFSSIVLVQWFSARRRLKNVLLMTSVGILAKIGTIIILYDIGIYAIAASSVSYYAFSFLIGGFLAFRRSPNVKAMVSGQ</sequence>
<comment type="function">
    <text evidence="8">Involved in peptidoglycan biosynthesis. Transports lipid-linked peptidoglycan precursors from the inner to the outer leaflet of the cytoplasmic membrane.</text>
</comment>
<keyword evidence="2" id="KW-1003">Cell membrane</keyword>
<evidence type="ECO:0000256" key="4">
    <source>
        <dbReference type="ARBA" id="ARBA00022960"/>
    </source>
</evidence>
<feature type="transmembrane region" description="Helical" evidence="10">
    <location>
        <begin position="51"/>
        <end position="75"/>
    </location>
</feature>
<evidence type="ECO:0000256" key="1">
    <source>
        <dbReference type="ARBA" id="ARBA00004651"/>
    </source>
</evidence>
<dbReference type="EMBL" id="JAODNV010000035">
    <property type="protein sequence ID" value="MCT8992271.1"/>
    <property type="molecule type" value="Genomic_DNA"/>
</dbReference>
<feature type="transmembrane region" description="Helical" evidence="10">
    <location>
        <begin position="356"/>
        <end position="374"/>
    </location>
</feature>
<dbReference type="AlphaFoldDB" id="A0A9X3BAN0"/>
<evidence type="ECO:0000256" key="3">
    <source>
        <dbReference type="ARBA" id="ARBA00022692"/>
    </source>
</evidence>
<evidence type="ECO:0008006" key="13">
    <source>
        <dbReference type="Google" id="ProtNLM"/>
    </source>
</evidence>
<evidence type="ECO:0000313" key="11">
    <source>
        <dbReference type="EMBL" id="MCT8992271.1"/>
    </source>
</evidence>
<protein>
    <recommendedName>
        <fullName evidence="13">Virulence factor MVIN family protein</fullName>
    </recommendedName>
</protein>
<dbReference type="GO" id="GO:0009252">
    <property type="term" value="P:peptidoglycan biosynthetic process"/>
    <property type="evidence" value="ECO:0007669"/>
    <property type="project" value="UniProtKB-KW"/>
</dbReference>
<dbReference type="Proteomes" id="UP001149009">
    <property type="component" value="Unassembled WGS sequence"/>
</dbReference>
<dbReference type="Pfam" id="PF03023">
    <property type="entry name" value="MurJ"/>
    <property type="match status" value="1"/>
</dbReference>
<feature type="transmembrane region" description="Helical" evidence="10">
    <location>
        <begin position="134"/>
        <end position="153"/>
    </location>
</feature>
<keyword evidence="3 10" id="KW-0812">Transmembrane</keyword>
<comment type="similarity">
    <text evidence="9">Belongs to the MurJ/MviN family.</text>
</comment>
<comment type="subcellular location">
    <subcellularLocation>
        <location evidence="1">Cell membrane</location>
        <topology evidence="1">Multi-pass membrane protein</topology>
    </subcellularLocation>
</comment>
<keyword evidence="12" id="KW-1185">Reference proteome</keyword>
<keyword evidence="7 10" id="KW-0472">Membrane</keyword>
<evidence type="ECO:0000313" key="12">
    <source>
        <dbReference type="Proteomes" id="UP001149009"/>
    </source>
</evidence>
<keyword evidence="5" id="KW-0573">Peptidoglycan synthesis</keyword>
<evidence type="ECO:0000256" key="5">
    <source>
        <dbReference type="ARBA" id="ARBA00022984"/>
    </source>
</evidence>
<dbReference type="GO" id="GO:0005886">
    <property type="term" value="C:plasma membrane"/>
    <property type="evidence" value="ECO:0007669"/>
    <property type="project" value="UniProtKB-SubCell"/>
</dbReference>
<evidence type="ECO:0000256" key="9">
    <source>
        <dbReference type="ARBA" id="ARBA00061532"/>
    </source>
</evidence>
<accession>A0A9X3BAN0</accession>
<dbReference type="PANTHER" id="PTHR43486:SF1">
    <property type="entry name" value="LIPID II FLIPPASE MURJ-RELATED"/>
    <property type="match status" value="1"/>
</dbReference>
<dbReference type="PANTHER" id="PTHR43486">
    <property type="entry name" value="LIPID II FLIPPASE MURJ-RELATED"/>
    <property type="match status" value="1"/>
</dbReference>
<organism evidence="11 12">
    <name type="scientific">Chelativorans petroleitrophicus</name>
    <dbReference type="NCBI Taxonomy" id="2975484"/>
    <lineage>
        <taxon>Bacteria</taxon>
        <taxon>Pseudomonadati</taxon>
        <taxon>Pseudomonadota</taxon>
        <taxon>Alphaproteobacteria</taxon>
        <taxon>Hyphomicrobiales</taxon>
        <taxon>Phyllobacteriaceae</taxon>
        <taxon>Chelativorans</taxon>
    </lineage>
</organism>
<dbReference type="GO" id="GO:0008360">
    <property type="term" value="P:regulation of cell shape"/>
    <property type="evidence" value="ECO:0007669"/>
    <property type="project" value="UniProtKB-KW"/>
</dbReference>
<feature type="transmembrane region" description="Helical" evidence="10">
    <location>
        <begin position="274"/>
        <end position="300"/>
    </location>
</feature>
<proteinExistence type="inferred from homology"/>